<dbReference type="GO" id="GO:0006281">
    <property type="term" value="P:DNA repair"/>
    <property type="evidence" value="ECO:0007669"/>
    <property type="project" value="TreeGrafter"/>
</dbReference>
<dbReference type="EMBL" id="CP034539">
    <property type="protein sequence ID" value="AZQ35697.1"/>
    <property type="molecule type" value="Genomic_DNA"/>
</dbReference>
<dbReference type="SUPFAM" id="SSF56784">
    <property type="entry name" value="HAD-like"/>
    <property type="match status" value="1"/>
</dbReference>
<dbReference type="Gene3D" id="3.40.50.1000">
    <property type="entry name" value="HAD superfamily/HAD-like"/>
    <property type="match status" value="1"/>
</dbReference>
<dbReference type="GO" id="GO:0008967">
    <property type="term" value="F:phosphoglycolate phosphatase activity"/>
    <property type="evidence" value="ECO:0007669"/>
    <property type="project" value="TreeGrafter"/>
</dbReference>
<dbReference type="PANTHER" id="PTHR43434">
    <property type="entry name" value="PHOSPHOGLYCOLATE PHOSPHATASE"/>
    <property type="match status" value="1"/>
</dbReference>
<gene>
    <name evidence="1" type="ORF">EJ357_21175</name>
</gene>
<dbReference type="OrthoDB" id="4547358at2"/>
<accession>A0A3Q9ETL9</accession>
<proteinExistence type="predicted"/>
<name>A0A3Q9ETL9_9ACTN</name>
<evidence type="ECO:0000313" key="2">
    <source>
        <dbReference type="Proteomes" id="UP000280298"/>
    </source>
</evidence>
<protein>
    <submittedName>
        <fullName evidence="1">HAD family hydrolase</fullName>
    </submittedName>
</protein>
<dbReference type="Pfam" id="PF00702">
    <property type="entry name" value="Hydrolase"/>
    <property type="match status" value="1"/>
</dbReference>
<dbReference type="InterPro" id="IPR023214">
    <property type="entry name" value="HAD_sf"/>
</dbReference>
<dbReference type="CDD" id="cd01427">
    <property type="entry name" value="HAD_like"/>
    <property type="match status" value="1"/>
</dbReference>
<dbReference type="InterPro" id="IPR036412">
    <property type="entry name" value="HAD-like_sf"/>
</dbReference>
<evidence type="ECO:0000313" key="1">
    <source>
        <dbReference type="EMBL" id="AZQ35697.1"/>
    </source>
</evidence>
<dbReference type="Proteomes" id="UP000280298">
    <property type="component" value="Chromosome"/>
</dbReference>
<dbReference type="AlphaFoldDB" id="A0A3Q9ETL9"/>
<organism evidence="1 2">
    <name type="scientific">Streptomyces cyaneochromogenes</name>
    <dbReference type="NCBI Taxonomy" id="2496836"/>
    <lineage>
        <taxon>Bacteria</taxon>
        <taxon>Bacillati</taxon>
        <taxon>Actinomycetota</taxon>
        <taxon>Actinomycetes</taxon>
        <taxon>Kitasatosporales</taxon>
        <taxon>Streptomycetaceae</taxon>
        <taxon>Streptomyces</taxon>
    </lineage>
</organism>
<keyword evidence="2" id="KW-1185">Reference proteome</keyword>
<dbReference type="KEGG" id="scya:EJ357_21175"/>
<reference evidence="1 2" key="1">
    <citation type="journal article" date="2019" name="Int. J. Syst. Evol. Microbiol.">
        <title>Streptomyces cyaneochromogenes sp. nov., a blue pigment-producing actinomycete from manganese-contaminated soil.</title>
        <authorList>
            <person name="Tang X."/>
            <person name="Zhao J."/>
            <person name="Li K."/>
            <person name="Chen Z."/>
            <person name="Sun Y."/>
            <person name="Gao J."/>
        </authorList>
    </citation>
    <scope>NUCLEOTIDE SEQUENCE [LARGE SCALE GENOMIC DNA]</scope>
    <source>
        <strain evidence="1 2">MK-45</strain>
    </source>
</reference>
<dbReference type="GO" id="GO:0005829">
    <property type="term" value="C:cytosol"/>
    <property type="evidence" value="ECO:0007669"/>
    <property type="project" value="TreeGrafter"/>
</dbReference>
<keyword evidence="1" id="KW-0378">Hydrolase</keyword>
<dbReference type="PANTHER" id="PTHR43434:SF1">
    <property type="entry name" value="PHOSPHOGLYCOLATE PHOSPHATASE"/>
    <property type="match status" value="1"/>
</dbReference>
<dbReference type="InterPro" id="IPR050155">
    <property type="entry name" value="HAD-like_hydrolase_sf"/>
</dbReference>
<sequence>MVRRPLGNHHDQPDTLLVTRDTTQTDPVTVETGNLRELITNARFVLFDFDGPVCRLFAGHTAEQVAKELVAWLEQQGLQGLLTEEERVHPDPMVVLYAVNRRHPQSDLVTELEERLTQHERKAVVSAMPTAYADPLIRTWKAVGSRLAVATNNSPRTASDYLSLRGLADCFAPHVYGRTSRLDLLKPNPHCLNRALNAMGAAPSAALMIGDAPTDLYAAEEAGVPFLGYARNEDKARQLREAGARVVVGSLLPVLRVLRDQA</sequence>